<dbReference type="eggNOG" id="COG2182">
    <property type="taxonomic scope" value="Bacteria"/>
</dbReference>
<dbReference type="STRING" id="292564.Cyagr_2666"/>
<dbReference type="OrthoDB" id="549452at2"/>
<dbReference type="Pfam" id="PF13416">
    <property type="entry name" value="SBP_bac_8"/>
    <property type="match status" value="1"/>
</dbReference>
<dbReference type="HOGENOM" id="CLU_051647_0_0_3"/>
<dbReference type="AlphaFoldDB" id="K9PAY7"/>
<evidence type="ECO:0000313" key="1">
    <source>
        <dbReference type="EMBL" id="AFY29759.1"/>
    </source>
</evidence>
<dbReference type="InterPro" id="IPR006059">
    <property type="entry name" value="SBP"/>
</dbReference>
<sequence>MIPQLHHSPTPPGQGRRRAVIRVLATGLAIPLLASLAACHGRPLQPILRPLEGTLYIAVGVSGDAIDGELQKEIRSRTAMLQSTFRTLQPKVRLQVEVFPEESLPTELRLRNSTGLSPDLLLVNESTARDLARERLIDTVSFPPALLNQLDAGSVVRVRRSDGTLNGLPMELQPQVACFDRRRVRRSPGTLSELLALSAKGMEVGLSLDAVSLTWTLGPLGAIDALSSLLAREPVTPATRQDLARWLRWLRQADQQQHVTFFPTEAELLKELTAGTLDWIPCRSINLTRVKASLGQNLGVTPLPSGPFGGASPITRERVLAFGVNSSPVQRKLAMALARFAVSPLHQRDIVLRSQYVLPVNREVAPPVRSSSVVASMVEGRQQSLQRSTIRLIEGSSKEQREAWQALLTRFLFDDLSQQEALKGLIELLSGGRSR</sequence>
<dbReference type="KEGG" id="cgc:Cyagr_2666"/>
<proteinExistence type="predicted"/>
<dbReference type="RefSeq" id="WP_015110194.1">
    <property type="nucleotide sequence ID" value="NC_019675.1"/>
</dbReference>
<evidence type="ECO:0000313" key="2">
    <source>
        <dbReference type="Proteomes" id="UP000010388"/>
    </source>
</evidence>
<organism evidence="1 2">
    <name type="scientific">Cyanobium gracile (strain ATCC 27147 / PCC 6307)</name>
    <dbReference type="NCBI Taxonomy" id="292564"/>
    <lineage>
        <taxon>Bacteria</taxon>
        <taxon>Bacillati</taxon>
        <taxon>Cyanobacteriota</taxon>
        <taxon>Cyanophyceae</taxon>
        <taxon>Synechococcales</taxon>
        <taxon>Prochlorococcaceae</taxon>
        <taxon>Cyanobium</taxon>
    </lineage>
</organism>
<protein>
    <recommendedName>
        <fullName evidence="3">ABC-type sugar transport system, periplasmic component</fullName>
    </recommendedName>
</protein>
<dbReference type="EMBL" id="CP003495">
    <property type="protein sequence ID" value="AFY29759.1"/>
    <property type="molecule type" value="Genomic_DNA"/>
</dbReference>
<dbReference type="Proteomes" id="UP000010388">
    <property type="component" value="Chromosome"/>
</dbReference>
<evidence type="ECO:0008006" key="3">
    <source>
        <dbReference type="Google" id="ProtNLM"/>
    </source>
</evidence>
<accession>K9PAY7</accession>
<dbReference type="SUPFAM" id="SSF53850">
    <property type="entry name" value="Periplasmic binding protein-like II"/>
    <property type="match status" value="1"/>
</dbReference>
<gene>
    <name evidence="1" type="ordered locus">Cyagr_2666</name>
</gene>
<dbReference type="Gene3D" id="3.40.190.10">
    <property type="entry name" value="Periplasmic binding protein-like II"/>
    <property type="match status" value="1"/>
</dbReference>
<reference evidence="2" key="1">
    <citation type="journal article" date="2013" name="Proc. Natl. Acad. Sci. U.S.A.">
        <title>Improving the coverage of the cyanobacterial phylum using diversity-driven genome sequencing.</title>
        <authorList>
            <person name="Shih P.M."/>
            <person name="Wu D."/>
            <person name="Latifi A."/>
            <person name="Axen S.D."/>
            <person name="Fewer D.P."/>
            <person name="Talla E."/>
            <person name="Calteau A."/>
            <person name="Cai F."/>
            <person name="Tandeau de Marsac N."/>
            <person name="Rippka R."/>
            <person name="Herdman M."/>
            <person name="Sivonen K."/>
            <person name="Coursin T."/>
            <person name="Laurent T."/>
            <person name="Goodwin L."/>
            <person name="Nolan M."/>
            <person name="Davenport K.W."/>
            <person name="Han C.S."/>
            <person name="Rubin E.M."/>
            <person name="Eisen J.A."/>
            <person name="Woyke T."/>
            <person name="Gugger M."/>
            <person name="Kerfeld C.A."/>
        </authorList>
    </citation>
    <scope>NUCLEOTIDE SEQUENCE [LARGE SCALE GENOMIC DNA]</scope>
    <source>
        <strain evidence="2">ATCC 27147 / PCC 6307</strain>
    </source>
</reference>
<name>K9PAY7_CYAGP</name>